<sequence>MCRYLLFLIQLFSPQLLIGIPYRTTISELTLRGPACVFLKEKSLWITQKGTLAIPKKVMAFFTVNSADTETEGDLGGDSHAASSITIHRHDSCNRLPQRGEDVTYFSTLVRTLRKRRIVRDKYL</sequence>
<protein>
    <recommendedName>
        <fullName evidence="4">Secreted protein</fullName>
    </recommendedName>
</protein>
<gene>
    <name evidence="2" type="ORF">F2P81_019135</name>
</gene>
<reference evidence="2 3" key="1">
    <citation type="submission" date="2019-06" db="EMBL/GenBank/DDBJ databases">
        <title>Draft genomes of female and male turbot (Scophthalmus maximus).</title>
        <authorList>
            <person name="Xu H."/>
            <person name="Xu X.-W."/>
            <person name="Shao C."/>
            <person name="Chen S."/>
        </authorList>
    </citation>
    <scope>NUCLEOTIDE SEQUENCE [LARGE SCALE GENOMIC DNA]</scope>
    <source>
        <strain evidence="2">Ysfricsl-2016a</strain>
        <tissue evidence="2">Blood</tissue>
    </source>
</reference>
<proteinExistence type="predicted"/>
<dbReference type="EMBL" id="VEVO01000017">
    <property type="protein sequence ID" value="KAF0028048.1"/>
    <property type="molecule type" value="Genomic_DNA"/>
</dbReference>
<comment type="caution">
    <text evidence="2">The sequence shown here is derived from an EMBL/GenBank/DDBJ whole genome shotgun (WGS) entry which is preliminary data.</text>
</comment>
<name>A0A6A4S755_SCOMX</name>
<evidence type="ECO:0000256" key="1">
    <source>
        <dbReference type="SAM" id="SignalP"/>
    </source>
</evidence>
<accession>A0A6A4S755</accession>
<organism evidence="2 3">
    <name type="scientific">Scophthalmus maximus</name>
    <name type="common">Turbot</name>
    <name type="synonym">Psetta maxima</name>
    <dbReference type="NCBI Taxonomy" id="52904"/>
    <lineage>
        <taxon>Eukaryota</taxon>
        <taxon>Metazoa</taxon>
        <taxon>Chordata</taxon>
        <taxon>Craniata</taxon>
        <taxon>Vertebrata</taxon>
        <taxon>Euteleostomi</taxon>
        <taxon>Actinopterygii</taxon>
        <taxon>Neopterygii</taxon>
        <taxon>Teleostei</taxon>
        <taxon>Neoteleostei</taxon>
        <taxon>Acanthomorphata</taxon>
        <taxon>Carangaria</taxon>
        <taxon>Pleuronectiformes</taxon>
        <taxon>Pleuronectoidei</taxon>
        <taxon>Scophthalmidae</taxon>
        <taxon>Scophthalmus</taxon>
    </lineage>
</organism>
<evidence type="ECO:0000313" key="2">
    <source>
        <dbReference type="EMBL" id="KAF0028048.1"/>
    </source>
</evidence>
<feature type="signal peptide" evidence="1">
    <location>
        <begin position="1"/>
        <end position="19"/>
    </location>
</feature>
<dbReference type="AlphaFoldDB" id="A0A6A4S755"/>
<evidence type="ECO:0000313" key="3">
    <source>
        <dbReference type="Proteomes" id="UP000438429"/>
    </source>
</evidence>
<keyword evidence="1" id="KW-0732">Signal</keyword>
<evidence type="ECO:0008006" key="4">
    <source>
        <dbReference type="Google" id="ProtNLM"/>
    </source>
</evidence>
<dbReference type="Proteomes" id="UP000438429">
    <property type="component" value="Unassembled WGS sequence"/>
</dbReference>
<feature type="chain" id="PRO_5025672055" description="Secreted protein" evidence="1">
    <location>
        <begin position="20"/>
        <end position="124"/>
    </location>
</feature>